<dbReference type="AlphaFoldDB" id="A0A3B0CH90"/>
<keyword evidence="2" id="KW-1185">Reference proteome</keyword>
<dbReference type="OrthoDB" id="1462188at2"/>
<evidence type="ECO:0000313" key="1">
    <source>
        <dbReference type="EMBL" id="RKN82526.1"/>
    </source>
</evidence>
<protein>
    <submittedName>
        <fullName evidence="1">SRPBCC family protein</fullName>
    </submittedName>
</protein>
<name>A0A3B0CH90_9FLAO</name>
<sequence>MEIKKEIVINRPVQEVWDVLGNQFTTAYKWARGLTHSEGFGKPMFQGAECSNRTCEVPGFGTIQEDIKKFDSKNYVLAYEVVKGFPGFITSAVNTWNIERKGNDTLVSMRLKMQTKGFKGAIMGPMMKMQLNKTVNGVIDDLKIFVETGNPSDYKQKELAKNRKKAA</sequence>
<proteinExistence type="predicted"/>
<reference evidence="1 2" key="1">
    <citation type="submission" date="2018-10" db="EMBL/GenBank/DDBJ databases">
        <title>Ulvibacterium marinum gen. nov., sp. nov., a novel marine bacterium of the family Flavobacteriaceae, isolated from a culture of the green alga Ulva prolifera.</title>
        <authorList>
            <person name="Zhang Z."/>
        </authorList>
    </citation>
    <scope>NUCLEOTIDE SEQUENCE [LARGE SCALE GENOMIC DNA]</scope>
    <source>
        <strain evidence="1 2">CCMM003</strain>
    </source>
</reference>
<dbReference type="InterPro" id="IPR023393">
    <property type="entry name" value="START-like_dom_sf"/>
</dbReference>
<dbReference type="SUPFAM" id="SSF55961">
    <property type="entry name" value="Bet v1-like"/>
    <property type="match status" value="1"/>
</dbReference>
<accession>A0A3B0CH90</accession>
<evidence type="ECO:0000313" key="2">
    <source>
        <dbReference type="Proteomes" id="UP000276603"/>
    </source>
</evidence>
<comment type="caution">
    <text evidence="1">The sequence shown here is derived from an EMBL/GenBank/DDBJ whole genome shotgun (WGS) entry which is preliminary data.</text>
</comment>
<dbReference type="EMBL" id="RBCJ01000001">
    <property type="protein sequence ID" value="RKN82526.1"/>
    <property type="molecule type" value="Genomic_DNA"/>
</dbReference>
<dbReference type="Pfam" id="PF10604">
    <property type="entry name" value="Polyketide_cyc2"/>
    <property type="match status" value="1"/>
</dbReference>
<dbReference type="CDD" id="cd07821">
    <property type="entry name" value="PYR_PYL_RCAR_like"/>
    <property type="match status" value="1"/>
</dbReference>
<dbReference type="InterPro" id="IPR019587">
    <property type="entry name" value="Polyketide_cyclase/dehydratase"/>
</dbReference>
<gene>
    <name evidence="1" type="ORF">D7Z94_01375</name>
</gene>
<dbReference type="RefSeq" id="WP_120709717.1">
    <property type="nucleotide sequence ID" value="NZ_RBCJ01000001.1"/>
</dbReference>
<organism evidence="1 2">
    <name type="scientific">Ulvibacterium marinum</name>
    <dbReference type="NCBI Taxonomy" id="2419782"/>
    <lineage>
        <taxon>Bacteria</taxon>
        <taxon>Pseudomonadati</taxon>
        <taxon>Bacteroidota</taxon>
        <taxon>Flavobacteriia</taxon>
        <taxon>Flavobacteriales</taxon>
        <taxon>Flavobacteriaceae</taxon>
        <taxon>Ulvibacterium</taxon>
    </lineage>
</organism>
<dbReference type="Proteomes" id="UP000276603">
    <property type="component" value="Unassembled WGS sequence"/>
</dbReference>
<dbReference type="Gene3D" id="3.30.530.20">
    <property type="match status" value="1"/>
</dbReference>